<dbReference type="PRINTS" id="PR00773">
    <property type="entry name" value="GRPEPROTEIN"/>
</dbReference>
<comment type="subcellular location">
    <subcellularLocation>
        <location evidence="1 4">Mitochondrion matrix</location>
    </subcellularLocation>
</comment>
<dbReference type="GO" id="GO:0030150">
    <property type="term" value="P:protein import into mitochondrial matrix"/>
    <property type="evidence" value="ECO:0007669"/>
    <property type="project" value="TreeGrafter"/>
</dbReference>
<evidence type="ECO:0000313" key="9">
    <source>
        <dbReference type="Proteomes" id="UP001190700"/>
    </source>
</evidence>
<dbReference type="AlphaFoldDB" id="A0AAE0FLZ8"/>
<sequence length="271" mass="29614">MAFVVRAGHAALRCARNASANSRDAASFRGLFHVLDDRLTLGGVGVPRGRGLWFRDQAPFFTATKGNSETNEEGKAKEGASTSEGSSTDAEPLDAAELQASLQEKHTQILQFEEQIAEANDKVLRTLADMENLRERMNRQSENSRLFAIQGFVKGLLDVSDNLHRAADAVPADFKEADGSEIPPEKILSLLKSLHEGVVMTEKQLLQVFKQNQVVRYDPEGDVFDPELHMALFELPDASKEVGTVGAVVKMGYTLNGRVVRPAEVGVVRAP</sequence>
<gene>
    <name evidence="8" type="ORF">CYMTET_29666</name>
</gene>
<keyword evidence="6" id="KW-0175">Coiled coil</keyword>
<comment type="function">
    <text evidence="4">Essential component of the PAM complex, a complex required for the translocation of transit peptide-containing proteins from the inner membrane into the mitochondrial matrix in an ATP-dependent manner.</text>
</comment>
<dbReference type="Gene3D" id="2.30.22.10">
    <property type="entry name" value="Head domain of nucleotide exchange factor GrpE"/>
    <property type="match status" value="1"/>
</dbReference>
<dbReference type="GO" id="GO:0051087">
    <property type="term" value="F:protein-folding chaperone binding"/>
    <property type="evidence" value="ECO:0007669"/>
    <property type="project" value="InterPro"/>
</dbReference>
<dbReference type="Pfam" id="PF01025">
    <property type="entry name" value="GrpE"/>
    <property type="match status" value="1"/>
</dbReference>
<evidence type="ECO:0000256" key="6">
    <source>
        <dbReference type="SAM" id="Coils"/>
    </source>
</evidence>
<dbReference type="CDD" id="cd00446">
    <property type="entry name" value="GrpE"/>
    <property type="match status" value="1"/>
</dbReference>
<dbReference type="GO" id="GO:0042803">
    <property type="term" value="F:protein homodimerization activity"/>
    <property type="evidence" value="ECO:0007669"/>
    <property type="project" value="InterPro"/>
</dbReference>
<feature type="region of interest" description="Disordered" evidence="7">
    <location>
        <begin position="64"/>
        <end position="92"/>
    </location>
</feature>
<dbReference type="Gene3D" id="3.90.20.20">
    <property type="match status" value="1"/>
</dbReference>
<dbReference type="Proteomes" id="UP001190700">
    <property type="component" value="Unassembled WGS sequence"/>
</dbReference>
<evidence type="ECO:0000313" key="8">
    <source>
        <dbReference type="EMBL" id="KAK3261426.1"/>
    </source>
</evidence>
<dbReference type="InterPro" id="IPR013805">
    <property type="entry name" value="GrpE_CC"/>
</dbReference>
<dbReference type="GO" id="GO:0006457">
    <property type="term" value="P:protein folding"/>
    <property type="evidence" value="ECO:0007669"/>
    <property type="project" value="InterPro"/>
</dbReference>
<feature type="compositionally biased region" description="Polar residues" evidence="7">
    <location>
        <begin position="80"/>
        <end position="89"/>
    </location>
</feature>
<protein>
    <recommendedName>
        <fullName evidence="4">GrpE protein homolog</fullName>
    </recommendedName>
</protein>
<comment type="caution">
    <text evidence="8">The sequence shown here is derived from an EMBL/GenBank/DDBJ whole genome shotgun (WGS) entry which is preliminary data.</text>
</comment>
<dbReference type="SUPFAM" id="SSF58014">
    <property type="entry name" value="Coiled-coil domain of nucleotide exchange factor GrpE"/>
    <property type="match status" value="1"/>
</dbReference>
<dbReference type="PANTHER" id="PTHR21237:SF23">
    <property type="entry name" value="GRPE PROTEIN HOMOLOG, MITOCHONDRIAL"/>
    <property type="match status" value="1"/>
</dbReference>
<comment type="similarity">
    <text evidence="2 5">Belongs to the GrpE family.</text>
</comment>
<keyword evidence="9" id="KW-1185">Reference proteome</keyword>
<keyword evidence="4" id="KW-0496">Mitochondrion</keyword>
<dbReference type="InterPro" id="IPR000740">
    <property type="entry name" value="GrpE"/>
</dbReference>
<dbReference type="HAMAP" id="MF_01151">
    <property type="entry name" value="GrpE"/>
    <property type="match status" value="1"/>
</dbReference>
<dbReference type="PANTHER" id="PTHR21237">
    <property type="entry name" value="GRPE PROTEIN"/>
    <property type="match status" value="1"/>
</dbReference>
<reference evidence="8 9" key="1">
    <citation type="journal article" date="2015" name="Genome Biol. Evol.">
        <title>Comparative Genomics of a Bacterivorous Green Alga Reveals Evolutionary Causalities and Consequences of Phago-Mixotrophic Mode of Nutrition.</title>
        <authorList>
            <person name="Burns J.A."/>
            <person name="Paasch A."/>
            <person name="Narechania A."/>
            <person name="Kim E."/>
        </authorList>
    </citation>
    <scope>NUCLEOTIDE SEQUENCE [LARGE SCALE GENOMIC DNA]</scope>
    <source>
        <strain evidence="8 9">PLY_AMNH</strain>
    </source>
</reference>
<dbReference type="GO" id="GO:0001405">
    <property type="term" value="C:PAM complex, Tim23 associated import motor"/>
    <property type="evidence" value="ECO:0007669"/>
    <property type="project" value="TreeGrafter"/>
</dbReference>
<organism evidence="8 9">
    <name type="scientific">Cymbomonas tetramitiformis</name>
    <dbReference type="NCBI Taxonomy" id="36881"/>
    <lineage>
        <taxon>Eukaryota</taxon>
        <taxon>Viridiplantae</taxon>
        <taxon>Chlorophyta</taxon>
        <taxon>Pyramimonadophyceae</taxon>
        <taxon>Pyramimonadales</taxon>
        <taxon>Pyramimonadaceae</taxon>
        <taxon>Cymbomonas</taxon>
    </lineage>
</organism>
<dbReference type="PROSITE" id="PS01071">
    <property type="entry name" value="GRPE"/>
    <property type="match status" value="1"/>
</dbReference>
<evidence type="ECO:0000256" key="7">
    <source>
        <dbReference type="SAM" id="MobiDB-lite"/>
    </source>
</evidence>
<evidence type="ECO:0000256" key="5">
    <source>
        <dbReference type="RuleBase" id="RU004478"/>
    </source>
</evidence>
<name>A0AAE0FLZ8_9CHLO</name>
<dbReference type="GO" id="GO:0000774">
    <property type="term" value="F:adenyl-nucleotide exchange factor activity"/>
    <property type="evidence" value="ECO:0007669"/>
    <property type="project" value="InterPro"/>
</dbReference>
<dbReference type="GO" id="GO:0051082">
    <property type="term" value="F:unfolded protein binding"/>
    <property type="evidence" value="ECO:0007669"/>
    <property type="project" value="TreeGrafter"/>
</dbReference>
<dbReference type="SUPFAM" id="SSF51064">
    <property type="entry name" value="Head domain of nucleotide exchange factor GrpE"/>
    <property type="match status" value="1"/>
</dbReference>
<dbReference type="FunFam" id="2.30.22.10:FF:000002">
    <property type="entry name" value="GrpE protein homolog"/>
    <property type="match status" value="1"/>
</dbReference>
<accession>A0AAE0FLZ8</accession>
<keyword evidence="3 4" id="KW-0143">Chaperone</keyword>
<proteinExistence type="inferred from homology"/>
<evidence type="ECO:0000256" key="3">
    <source>
        <dbReference type="ARBA" id="ARBA00023186"/>
    </source>
</evidence>
<dbReference type="EMBL" id="LGRX02016898">
    <property type="protein sequence ID" value="KAK3261426.1"/>
    <property type="molecule type" value="Genomic_DNA"/>
</dbReference>
<evidence type="ECO:0000256" key="2">
    <source>
        <dbReference type="ARBA" id="ARBA00009054"/>
    </source>
</evidence>
<dbReference type="InterPro" id="IPR009012">
    <property type="entry name" value="GrpE_head"/>
</dbReference>
<evidence type="ECO:0000256" key="1">
    <source>
        <dbReference type="ARBA" id="ARBA00004305"/>
    </source>
</evidence>
<evidence type="ECO:0000256" key="4">
    <source>
        <dbReference type="RuleBase" id="RU000640"/>
    </source>
</evidence>
<feature type="coiled-coil region" evidence="6">
    <location>
        <begin position="95"/>
        <end position="143"/>
    </location>
</feature>